<proteinExistence type="predicted"/>
<comment type="caution">
    <text evidence="2">The sequence shown here is derived from an EMBL/GenBank/DDBJ whole genome shotgun (WGS) entry which is preliminary data.</text>
</comment>
<dbReference type="CDD" id="cd04301">
    <property type="entry name" value="NAT_SF"/>
    <property type="match status" value="1"/>
</dbReference>
<dbReference type="Gene3D" id="3.40.630.30">
    <property type="match status" value="1"/>
</dbReference>
<dbReference type="PROSITE" id="PS51186">
    <property type="entry name" value="GNAT"/>
    <property type="match status" value="1"/>
</dbReference>
<dbReference type="Pfam" id="PF13673">
    <property type="entry name" value="Acetyltransf_10"/>
    <property type="match status" value="1"/>
</dbReference>
<dbReference type="PANTHER" id="PTHR43451:SF1">
    <property type="entry name" value="ACETYLTRANSFERASE"/>
    <property type="match status" value="1"/>
</dbReference>
<name>A0ABP9LI72_9GAMM</name>
<evidence type="ECO:0000259" key="1">
    <source>
        <dbReference type="PROSITE" id="PS51186"/>
    </source>
</evidence>
<protein>
    <submittedName>
        <fullName evidence="2">GNAT family N-acetyltransferase</fullName>
    </submittedName>
</protein>
<evidence type="ECO:0000313" key="2">
    <source>
        <dbReference type="EMBL" id="GAA5075861.1"/>
    </source>
</evidence>
<organism evidence="2 3">
    <name type="scientific">Lysobacter panacisoli</name>
    <dbReference type="NCBI Taxonomy" id="1255263"/>
    <lineage>
        <taxon>Bacteria</taxon>
        <taxon>Pseudomonadati</taxon>
        <taxon>Pseudomonadota</taxon>
        <taxon>Gammaproteobacteria</taxon>
        <taxon>Lysobacterales</taxon>
        <taxon>Lysobacteraceae</taxon>
        <taxon>Lysobacter</taxon>
    </lineage>
</organism>
<dbReference type="InterPro" id="IPR000182">
    <property type="entry name" value="GNAT_dom"/>
</dbReference>
<dbReference type="Proteomes" id="UP001501083">
    <property type="component" value="Unassembled WGS sequence"/>
</dbReference>
<accession>A0ABP9LI72</accession>
<keyword evidence="3" id="KW-1185">Reference proteome</keyword>
<feature type="domain" description="N-acetyltransferase" evidence="1">
    <location>
        <begin position="7"/>
        <end position="155"/>
    </location>
</feature>
<evidence type="ECO:0000313" key="3">
    <source>
        <dbReference type="Proteomes" id="UP001501083"/>
    </source>
</evidence>
<dbReference type="InterPro" id="IPR016181">
    <property type="entry name" value="Acyl_CoA_acyltransferase"/>
</dbReference>
<reference evidence="3" key="1">
    <citation type="journal article" date="2019" name="Int. J. Syst. Evol. Microbiol.">
        <title>The Global Catalogue of Microorganisms (GCM) 10K type strain sequencing project: providing services to taxonomists for standard genome sequencing and annotation.</title>
        <authorList>
            <consortium name="The Broad Institute Genomics Platform"/>
            <consortium name="The Broad Institute Genome Sequencing Center for Infectious Disease"/>
            <person name="Wu L."/>
            <person name="Ma J."/>
        </authorList>
    </citation>
    <scope>NUCLEOTIDE SEQUENCE [LARGE SCALE GENOMIC DNA]</scope>
    <source>
        <strain evidence="3">JCM 19212</strain>
    </source>
</reference>
<gene>
    <name evidence="2" type="ORF">GCM10025759_19830</name>
</gene>
<dbReference type="PANTHER" id="PTHR43451">
    <property type="entry name" value="ACETYLTRANSFERASE (GNAT) FAMILY PROTEIN"/>
    <property type="match status" value="1"/>
</dbReference>
<dbReference type="SUPFAM" id="SSF55729">
    <property type="entry name" value="Acyl-CoA N-acyltransferases (Nat)"/>
    <property type="match status" value="1"/>
</dbReference>
<dbReference type="InterPro" id="IPR052564">
    <property type="entry name" value="N-acetyltrans/Recomb-assoc"/>
</dbReference>
<dbReference type="EMBL" id="BAABKY010000002">
    <property type="protein sequence ID" value="GAA5075861.1"/>
    <property type="molecule type" value="Genomic_DNA"/>
</dbReference>
<dbReference type="RefSeq" id="WP_158985619.1">
    <property type="nucleotide sequence ID" value="NZ_BAABKY010000002.1"/>
</dbReference>
<sequence>MTAADGIIVRDAVPADATAISALVVGLTQRWIAGDCTTEGAAELLDSMAEAPTAERLRDGHRYLVAERDGEIVGVAALRLPSHLYHLFVREDAQRSGIARWLWEAVRAHADPAAPVTVNASRHALEVYRRLGFQAVGEEDRERGIPSTPMVWRPQA</sequence>